<gene>
    <name evidence="2" type="ORF">B0T23DRAFT_369414</name>
</gene>
<keyword evidence="1" id="KW-1133">Transmembrane helix</keyword>
<dbReference type="RefSeq" id="XP_062696833.1">
    <property type="nucleotide sequence ID" value="XM_062836515.1"/>
</dbReference>
<proteinExistence type="predicted"/>
<accession>A0AAJ0IF18</accession>
<evidence type="ECO:0000313" key="3">
    <source>
        <dbReference type="Proteomes" id="UP001285908"/>
    </source>
</evidence>
<evidence type="ECO:0000313" key="2">
    <source>
        <dbReference type="EMBL" id="KAK3499200.1"/>
    </source>
</evidence>
<evidence type="ECO:0000256" key="1">
    <source>
        <dbReference type="SAM" id="Phobius"/>
    </source>
</evidence>
<dbReference type="Proteomes" id="UP001285908">
    <property type="component" value="Unassembled WGS sequence"/>
</dbReference>
<comment type="caution">
    <text evidence="2">The sequence shown here is derived from an EMBL/GenBank/DDBJ whole genome shotgun (WGS) entry which is preliminary data.</text>
</comment>
<dbReference type="GeneID" id="87874137"/>
<name>A0AAJ0IF18_9PEZI</name>
<keyword evidence="3" id="KW-1185">Reference proteome</keyword>
<sequence length="127" mass="15028">MRRRNDNDKDTEERARTEFVSCSLWPLCLALMMSSSFSSILHNIFFTYSSLGFCTIFFLVGTVSLAASHCLMDPGKVLERRYPISGMAQKKSFKHDMIDSTFRDSCSLLVDQDLHYFWFVKEKWWWW</sequence>
<dbReference type="EMBL" id="JAULSX010000001">
    <property type="protein sequence ID" value="KAK3499200.1"/>
    <property type="molecule type" value="Genomic_DNA"/>
</dbReference>
<keyword evidence="1" id="KW-0472">Membrane</keyword>
<dbReference type="AlphaFoldDB" id="A0AAJ0IF18"/>
<feature type="transmembrane region" description="Helical" evidence="1">
    <location>
        <begin position="20"/>
        <end position="40"/>
    </location>
</feature>
<reference evidence="2 3" key="1">
    <citation type="journal article" date="2023" name="Mol. Phylogenet. Evol.">
        <title>Genome-scale phylogeny and comparative genomics of the fungal order Sordariales.</title>
        <authorList>
            <person name="Hensen N."/>
            <person name="Bonometti L."/>
            <person name="Westerberg I."/>
            <person name="Brannstrom I.O."/>
            <person name="Guillou S."/>
            <person name="Cros-Aarteil S."/>
            <person name="Calhoun S."/>
            <person name="Haridas S."/>
            <person name="Kuo A."/>
            <person name="Mondo S."/>
            <person name="Pangilinan J."/>
            <person name="Riley R."/>
            <person name="LaButti K."/>
            <person name="Andreopoulos B."/>
            <person name="Lipzen A."/>
            <person name="Chen C."/>
            <person name="Yan M."/>
            <person name="Daum C."/>
            <person name="Ng V."/>
            <person name="Clum A."/>
            <person name="Steindorff A."/>
            <person name="Ohm R.A."/>
            <person name="Martin F."/>
            <person name="Silar P."/>
            <person name="Natvig D.O."/>
            <person name="Lalanne C."/>
            <person name="Gautier V."/>
            <person name="Ament-Velasquez S.L."/>
            <person name="Kruys A."/>
            <person name="Hutchinson M.I."/>
            <person name="Powell A.J."/>
            <person name="Barry K."/>
            <person name="Miller A.N."/>
            <person name="Grigoriev I.V."/>
            <person name="Debuchy R."/>
            <person name="Gladieux P."/>
            <person name="Hiltunen Thoren M."/>
            <person name="Johannesson H."/>
        </authorList>
    </citation>
    <scope>NUCLEOTIDE SEQUENCE [LARGE SCALE GENOMIC DNA]</scope>
    <source>
        <strain evidence="2 3">FGSC 10403</strain>
    </source>
</reference>
<keyword evidence="1" id="KW-0812">Transmembrane</keyword>
<feature type="transmembrane region" description="Helical" evidence="1">
    <location>
        <begin position="46"/>
        <end position="71"/>
    </location>
</feature>
<protein>
    <submittedName>
        <fullName evidence="2">Uncharacterized protein</fullName>
    </submittedName>
</protein>
<organism evidence="2 3">
    <name type="scientific">Neurospora hispaniola</name>
    <dbReference type="NCBI Taxonomy" id="588809"/>
    <lineage>
        <taxon>Eukaryota</taxon>
        <taxon>Fungi</taxon>
        <taxon>Dikarya</taxon>
        <taxon>Ascomycota</taxon>
        <taxon>Pezizomycotina</taxon>
        <taxon>Sordariomycetes</taxon>
        <taxon>Sordariomycetidae</taxon>
        <taxon>Sordariales</taxon>
        <taxon>Sordariaceae</taxon>
        <taxon>Neurospora</taxon>
    </lineage>
</organism>